<dbReference type="KEGG" id="mng:MNEG_10080"/>
<comment type="similarity">
    <text evidence="1">Belongs to the MINDY deubiquitinase family. FAM188 subfamily.</text>
</comment>
<sequence>MRIPAAVSTLREAAATTSQAPAAAAKAHAAAPGELLAALAAQGGAGALRRPGAGELRDALAEALCDMIWRAAGGGRGGGRGRAAACAAVVLCVDEAGRAMQGRACSAARLSRSLGVVRARSRCGLGHLLRSSALPQWSEPGGWGLVLLLASLVMSRGVEAAAADTDEAGAVPLVGAHGHCNLELVTLALTGRAVSNAFDGERRVGGCEADGGDGGEDGAVLRGVAEQSRVGLLSLHEWYRYLEVGQCLKSPELPIWVVSSESHFTVLFTPPDETVLDSDFGVDAAAGTGARGGSAGAPAPWTWAGQRPGCLEPPLTLALYDGLARQQGPIYLDVSPAQGDGWTSRLAAEMGDRGTWQGRPVPPLECVVETRWPDVRVMWRGSEPLL</sequence>
<dbReference type="STRING" id="145388.A0A0D2MTW3"/>
<dbReference type="GO" id="GO:0004843">
    <property type="term" value="F:cysteine-type deubiquitinase activity"/>
    <property type="evidence" value="ECO:0007669"/>
    <property type="project" value="UniProtKB-EC"/>
</dbReference>
<feature type="domain" description="Deubiquitinating enzyme MINDY-3/4 conserved" evidence="2">
    <location>
        <begin position="11"/>
        <end position="381"/>
    </location>
</feature>
<accession>A0A0D2MTW3</accession>
<dbReference type="InterPro" id="IPR025257">
    <property type="entry name" value="MINDY-3/4_CD"/>
</dbReference>
<dbReference type="AlphaFoldDB" id="A0A0D2MTW3"/>
<protein>
    <recommendedName>
        <fullName evidence="2">Deubiquitinating enzyme MINDY-3/4 conserved domain-containing protein</fullName>
    </recommendedName>
</protein>
<dbReference type="InterPro" id="IPR039785">
    <property type="entry name" value="MINY3/4"/>
</dbReference>
<dbReference type="GO" id="GO:0006508">
    <property type="term" value="P:proteolysis"/>
    <property type="evidence" value="ECO:0007669"/>
    <property type="project" value="UniProtKB-KW"/>
</dbReference>
<keyword evidence="4" id="KW-1185">Reference proteome</keyword>
<evidence type="ECO:0000313" key="3">
    <source>
        <dbReference type="EMBL" id="KIY97880.1"/>
    </source>
</evidence>
<dbReference type="PANTHER" id="PTHR12473:SF8">
    <property type="entry name" value="UBIQUITIN CARBOXYL-TERMINAL HYDROLASE MINDY-4-RELATED"/>
    <property type="match status" value="1"/>
</dbReference>
<evidence type="ECO:0000313" key="4">
    <source>
        <dbReference type="Proteomes" id="UP000054498"/>
    </source>
</evidence>
<proteinExistence type="inferred from homology"/>
<dbReference type="RefSeq" id="XP_013896900.1">
    <property type="nucleotide sequence ID" value="XM_014041446.1"/>
</dbReference>
<organism evidence="3 4">
    <name type="scientific">Monoraphidium neglectum</name>
    <dbReference type="NCBI Taxonomy" id="145388"/>
    <lineage>
        <taxon>Eukaryota</taxon>
        <taxon>Viridiplantae</taxon>
        <taxon>Chlorophyta</taxon>
        <taxon>core chlorophytes</taxon>
        <taxon>Chlorophyceae</taxon>
        <taxon>CS clade</taxon>
        <taxon>Sphaeropleales</taxon>
        <taxon>Selenastraceae</taxon>
        <taxon>Monoraphidium</taxon>
    </lineage>
</organism>
<reference evidence="3 4" key="1">
    <citation type="journal article" date="2013" name="BMC Genomics">
        <title>Reconstruction of the lipid metabolism for the microalga Monoraphidium neglectum from its genome sequence reveals characteristics suitable for biofuel production.</title>
        <authorList>
            <person name="Bogen C."/>
            <person name="Al-Dilaimi A."/>
            <person name="Albersmeier A."/>
            <person name="Wichmann J."/>
            <person name="Grundmann M."/>
            <person name="Rupp O."/>
            <person name="Lauersen K.J."/>
            <person name="Blifernez-Klassen O."/>
            <person name="Kalinowski J."/>
            <person name="Goesmann A."/>
            <person name="Mussgnug J.H."/>
            <person name="Kruse O."/>
        </authorList>
    </citation>
    <scope>NUCLEOTIDE SEQUENCE [LARGE SCALE GENOMIC DNA]</scope>
    <source>
        <strain evidence="3 4">SAG 48.87</strain>
    </source>
</reference>
<dbReference type="GO" id="GO:1990380">
    <property type="term" value="F:K48-linked deubiquitinase activity"/>
    <property type="evidence" value="ECO:0007669"/>
    <property type="project" value="InterPro"/>
</dbReference>
<dbReference type="OrthoDB" id="10263628at2759"/>
<dbReference type="Pfam" id="PF13898">
    <property type="entry name" value="MINDY-3_4_CD"/>
    <property type="match status" value="1"/>
</dbReference>
<dbReference type="GO" id="GO:0071108">
    <property type="term" value="P:protein K48-linked deubiquitination"/>
    <property type="evidence" value="ECO:0007669"/>
    <property type="project" value="InterPro"/>
</dbReference>
<dbReference type="Proteomes" id="UP000054498">
    <property type="component" value="Unassembled WGS sequence"/>
</dbReference>
<dbReference type="PANTHER" id="PTHR12473">
    <property type="entry name" value="UBIQUITIN CARBOXYL-TERMINAL HYDROLASE MINDY-4-RELATED"/>
    <property type="match status" value="1"/>
</dbReference>
<evidence type="ECO:0000259" key="2">
    <source>
        <dbReference type="SMART" id="SM01174"/>
    </source>
</evidence>
<dbReference type="EMBL" id="KK102390">
    <property type="protein sequence ID" value="KIY97880.1"/>
    <property type="molecule type" value="Genomic_DNA"/>
</dbReference>
<evidence type="ECO:0000256" key="1">
    <source>
        <dbReference type="ARBA" id="ARBA00011074"/>
    </source>
</evidence>
<dbReference type="GeneID" id="25727207"/>
<dbReference type="SMART" id="SM01174">
    <property type="entry name" value="DUF4205"/>
    <property type="match status" value="1"/>
</dbReference>
<gene>
    <name evidence="3" type="ORF">MNEG_10080</name>
</gene>
<name>A0A0D2MTW3_9CHLO</name>